<feature type="non-terminal residue" evidence="3">
    <location>
        <position position="132"/>
    </location>
</feature>
<comment type="caution">
    <text evidence="3">The sequence shown here is derived from an EMBL/GenBank/DDBJ whole genome shotgun (WGS) entry which is preliminary data.</text>
</comment>
<keyword evidence="1" id="KW-0677">Repeat</keyword>
<dbReference type="Proteomes" id="UP000765507">
    <property type="component" value="Unassembled WGS sequence"/>
</dbReference>
<dbReference type="PANTHER" id="PTHR11039">
    <property type="entry name" value="NEBULIN"/>
    <property type="match status" value="1"/>
</dbReference>
<feature type="non-terminal residue" evidence="3">
    <location>
        <position position="1"/>
    </location>
</feature>
<gene>
    <name evidence="3" type="ORF">G0U57_019416</name>
</gene>
<dbReference type="PRINTS" id="PR00510">
    <property type="entry name" value="NEBULIN"/>
</dbReference>
<evidence type="ECO:0000313" key="3">
    <source>
        <dbReference type="EMBL" id="KAG6933323.1"/>
    </source>
</evidence>
<dbReference type="Pfam" id="PF00880">
    <property type="entry name" value="Nebulin"/>
    <property type="match status" value="2"/>
</dbReference>
<evidence type="ECO:0000256" key="1">
    <source>
        <dbReference type="ARBA" id="ARBA00022737"/>
    </source>
</evidence>
<dbReference type="InterPro" id="IPR000900">
    <property type="entry name" value="Nebulin_repeat"/>
</dbReference>
<dbReference type="InterPro" id="IPR055297">
    <property type="entry name" value="NEBU/NEBL"/>
</dbReference>
<dbReference type="GO" id="GO:0030018">
    <property type="term" value="C:Z disc"/>
    <property type="evidence" value="ECO:0007669"/>
    <property type="project" value="InterPro"/>
</dbReference>
<dbReference type="InterPro" id="IPR013998">
    <property type="entry name" value="Nebulin-like"/>
</dbReference>
<evidence type="ECO:0000256" key="2">
    <source>
        <dbReference type="ARBA" id="ARBA00023203"/>
    </source>
</evidence>
<evidence type="ECO:0000313" key="4">
    <source>
        <dbReference type="Proteomes" id="UP000765507"/>
    </source>
</evidence>
<name>A0A8T1SXN2_CHESE</name>
<dbReference type="AlphaFoldDB" id="A0A8T1SXN2"/>
<dbReference type="EMBL" id="JAHGAV010000077">
    <property type="protein sequence ID" value="KAG6933323.1"/>
    <property type="molecule type" value="Genomic_DNA"/>
</dbReference>
<reference evidence="3 4" key="1">
    <citation type="journal article" date="2020" name="G3 (Bethesda)">
        <title>Draft Genome of the Common Snapping Turtle, Chelydra serpentina, a Model for Phenotypic Plasticity in Reptiles.</title>
        <authorList>
            <person name="Das D."/>
            <person name="Singh S.K."/>
            <person name="Bierstedt J."/>
            <person name="Erickson A."/>
            <person name="Galli G.L.J."/>
            <person name="Crossley D.A. 2nd"/>
            <person name="Rhen T."/>
        </authorList>
    </citation>
    <scope>NUCLEOTIDE SEQUENCE [LARGE SCALE GENOMIC DNA]</scope>
    <source>
        <strain evidence="3">KW</strain>
    </source>
</reference>
<dbReference type="PANTHER" id="PTHR11039:SF64">
    <property type="entry name" value="NEBULIN-RELATED-ANCHORING PROTEIN-LIKE"/>
    <property type="match status" value="1"/>
</dbReference>
<protein>
    <submittedName>
        <fullName evidence="3">Nebulin</fullName>
    </submittedName>
</protein>
<keyword evidence="2" id="KW-0009">Actin-binding</keyword>
<dbReference type="GO" id="GO:0071691">
    <property type="term" value="P:cardiac muscle thin filament assembly"/>
    <property type="evidence" value="ECO:0007669"/>
    <property type="project" value="TreeGrafter"/>
</dbReference>
<dbReference type="OrthoDB" id="9295290at2759"/>
<keyword evidence="4" id="KW-1185">Reference proteome</keyword>
<organism evidence="3 4">
    <name type="scientific">Chelydra serpentina</name>
    <name type="common">Snapping turtle</name>
    <name type="synonym">Testudo serpentina</name>
    <dbReference type="NCBI Taxonomy" id="8475"/>
    <lineage>
        <taxon>Eukaryota</taxon>
        <taxon>Metazoa</taxon>
        <taxon>Chordata</taxon>
        <taxon>Craniata</taxon>
        <taxon>Vertebrata</taxon>
        <taxon>Euteleostomi</taxon>
        <taxon>Archelosauria</taxon>
        <taxon>Testudinata</taxon>
        <taxon>Testudines</taxon>
        <taxon>Cryptodira</taxon>
        <taxon>Durocryptodira</taxon>
        <taxon>Americhelydia</taxon>
        <taxon>Chelydroidea</taxon>
        <taxon>Chelydridae</taxon>
        <taxon>Chelydra</taxon>
    </lineage>
</organism>
<accession>A0A8T1SXN2</accession>
<proteinExistence type="predicted"/>
<dbReference type="GO" id="GO:0051015">
    <property type="term" value="F:actin filament binding"/>
    <property type="evidence" value="ECO:0007669"/>
    <property type="project" value="InterPro"/>
</dbReference>
<sequence length="132" mass="15464">DKFKALYTLPRSVEDDPNTARCLRVGKFNIDRLYKEVYEKNKAKIHILPDMVDIVAAKATQKKVSEIDYRLHLHEWTCLPDLQINAHVRKVTDQLSEIVYKDDLNWLKGIGCFVWDTPEILHAKHAYDLRSD</sequence>
<dbReference type="SMART" id="SM00227">
    <property type="entry name" value="NEBU"/>
    <property type="match status" value="3"/>
</dbReference>